<sequence length="119" mass="13255">MSDQSIHVGARDLGTAKLVYIMNFVGFILPISTIVALIVAYLSDKSDELVKTHLKFQIRTFWWTFLMVIVGIVGAFFIVGYLILLFAFIYALTRYISGFMLLNKGAPVTGTKTLNLVAT</sequence>
<evidence type="ECO:0000313" key="6">
    <source>
        <dbReference type="EMBL" id="GHH05618.1"/>
    </source>
</evidence>
<evidence type="ECO:0000256" key="1">
    <source>
        <dbReference type="ARBA" id="ARBA00004141"/>
    </source>
</evidence>
<keyword evidence="3 5" id="KW-1133">Transmembrane helix</keyword>
<protein>
    <recommendedName>
        <fullName evidence="8">Transmembrane protein</fullName>
    </recommendedName>
</protein>
<keyword evidence="4 5" id="KW-0472">Membrane</keyword>
<feature type="transmembrane region" description="Helical" evidence="5">
    <location>
        <begin position="62"/>
        <end position="92"/>
    </location>
</feature>
<evidence type="ECO:0000313" key="7">
    <source>
        <dbReference type="Proteomes" id="UP000611500"/>
    </source>
</evidence>
<dbReference type="RefSeq" id="WP_051312687.1">
    <property type="nucleotide sequence ID" value="NZ_BNAP01000057.1"/>
</dbReference>
<organism evidence="6 7">
    <name type="scientific">Pseudodonghicola xiamenensis</name>
    <dbReference type="NCBI Taxonomy" id="337702"/>
    <lineage>
        <taxon>Bacteria</taxon>
        <taxon>Pseudomonadati</taxon>
        <taxon>Pseudomonadota</taxon>
        <taxon>Alphaproteobacteria</taxon>
        <taxon>Rhodobacterales</taxon>
        <taxon>Paracoccaceae</taxon>
        <taxon>Pseudodonghicola</taxon>
    </lineage>
</organism>
<comment type="subcellular location">
    <subcellularLocation>
        <location evidence="1">Membrane</location>
        <topology evidence="1">Multi-pass membrane protein</topology>
    </subcellularLocation>
</comment>
<accession>A0A8J3HD05</accession>
<dbReference type="InterPro" id="IPR019109">
    <property type="entry name" value="MamF_MmsF"/>
</dbReference>
<evidence type="ECO:0000256" key="2">
    <source>
        <dbReference type="ARBA" id="ARBA00022692"/>
    </source>
</evidence>
<comment type="caution">
    <text evidence="6">The sequence shown here is derived from an EMBL/GenBank/DDBJ whole genome shotgun (WGS) entry which is preliminary data.</text>
</comment>
<feature type="transmembrane region" description="Helical" evidence="5">
    <location>
        <begin position="20"/>
        <end position="42"/>
    </location>
</feature>
<reference evidence="6" key="1">
    <citation type="journal article" date="2014" name="Int. J. Syst. Evol. Microbiol.">
        <title>Complete genome sequence of Corynebacterium casei LMG S-19264T (=DSM 44701T), isolated from a smear-ripened cheese.</title>
        <authorList>
            <consortium name="US DOE Joint Genome Institute (JGI-PGF)"/>
            <person name="Walter F."/>
            <person name="Albersmeier A."/>
            <person name="Kalinowski J."/>
            <person name="Ruckert C."/>
        </authorList>
    </citation>
    <scope>NUCLEOTIDE SEQUENCE</scope>
    <source>
        <strain evidence="6">CGMCC 1.7081</strain>
    </source>
</reference>
<gene>
    <name evidence="6" type="ORF">GCM10010961_44540</name>
</gene>
<evidence type="ECO:0008006" key="8">
    <source>
        <dbReference type="Google" id="ProtNLM"/>
    </source>
</evidence>
<keyword evidence="2 5" id="KW-0812">Transmembrane</keyword>
<name>A0A8J3HD05_9RHOB</name>
<dbReference type="EMBL" id="BNAP01000057">
    <property type="protein sequence ID" value="GHH05618.1"/>
    <property type="molecule type" value="Genomic_DNA"/>
</dbReference>
<keyword evidence="7" id="KW-1185">Reference proteome</keyword>
<proteinExistence type="predicted"/>
<evidence type="ECO:0000256" key="4">
    <source>
        <dbReference type="ARBA" id="ARBA00023136"/>
    </source>
</evidence>
<dbReference type="Proteomes" id="UP000611500">
    <property type="component" value="Unassembled WGS sequence"/>
</dbReference>
<reference evidence="6" key="2">
    <citation type="submission" date="2020-09" db="EMBL/GenBank/DDBJ databases">
        <authorList>
            <person name="Sun Q."/>
            <person name="Zhou Y."/>
        </authorList>
    </citation>
    <scope>NUCLEOTIDE SEQUENCE</scope>
    <source>
        <strain evidence="6">CGMCC 1.7081</strain>
    </source>
</reference>
<evidence type="ECO:0000256" key="5">
    <source>
        <dbReference type="SAM" id="Phobius"/>
    </source>
</evidence>
<evidence type="ECO:0000256" key="3">
    <source>
        <dbReference type="ARBA" id="ARBA00022989"/>
    </source>
</evidence>
<dbReference type="Pfam" id="PF09685">
    <property type="entry name" value="MamF_MmsF"/>
    <property type="match status" value="1"/>
</dbReference>
<dbReference type="AlphaFoldDB" id="A0A8J3HD05"/>